<dbReference type="PANTHER" id="PTHR43591">
    <property type="entry name" value="METHYLTRANSFERASE"/>
    <property type="match status" value="1"/>
</dbReference>
<reference evidence="1" key="1">
    <citation type="journal article" date="2023" name="IMA Fungus">
        <title>Comparative genomic study of the Penicillium genus elucidates a diverse pangenome and 15 lateral gene transfer events.</title>
        <authorList>
            <person name="Petersen C."/>
            <person name="Sorensen T."/>
            <person name="Nielsen M.R."/>
            <person name="Sondergaard T.E."/>
            <person name="Sorensen J.L."/>
            <person name="Fitzpatrick D.A."/>
            <person name="Frisvad J.C."/>
            <person name="Nielsen K.L."/>
        </authorList>
    </citation>
    <scope>NUCLEOTIDE SEQUENCE</scope>
    <source>
        <strain evidence="1">IBT 17514</strain>
    </source>
</reference>
<proteinExistence type="predicted"/>
<keyword evidence="2" id="KW-1185">Reference proteome</keyword>
<reference evidence="1" key="2">
    <citation type="submission" date="2023-01" db="EMBL/GenBank/DDBJ databases">
        <authorList>
            <person name="Petersen C."/>
        </authorList>
    </citation>
    <scope>NUCLEOTIDE SEQUENCE</scope>
    <source>
        <strain evidence="1">IBT 17514</strain>
    </source>
</reference>
<dbReference type="GO" id="GO:0008168">
    <property type="term" value="F:methyltransferase activity"/>
    <property type="evidence" value="ECO:0007669"/>
    <property type="project" value="TreeGrafter"/>
</dbReference>
<sequence>MNTATVRGVDLFPPSATWVPPNCVFEVDDIQREWTWKDKFDYIHMRQLLGSFSEKGWDNLYQNCYKNLEPGGWIEQTEFDIRVYSDDGSLPKDSVLAGWGDMFISCGERAGRPLTTQETMRAALKQAGFVDIQEQLYKVPMGPWPRDKVLKEVGLLNYHHWMVGLEGYAMWLLTNYGSPGPWTKDEVEVYLAKVRSDLKNTKYHGYGYARRIWARKPKQGESSNLKGKEPAR</sequence>
<dbReference type="Pfam" id="PF13489">
    <property type="entry name" value="Methyltransf_23"/>
    <property type="match status" value="1"/>
</dbReference>
<dbReference type="PANTHER" id="PTHR43591:SF10">
    <property type="entry name" value="ABC TRANSMEMBRANE TYPE-1 DOMAIN-CONTAINING PROTEIN-RELATED"/>
    <property type="match status" value="1"/>
</dbReference>
<dbReference type="Proteomes" id="UP001215712">
    <property type="component" value="Unassembled WGS sequence"/>
</dbReference>
<accession>A0AAD6HQ68</accession>
<dbReference type="EMBL" id="JAQJAN010000004">
    <property type="protein sequence ID" value="KAJ5732059.1"/>
    <property type="molecule type" value="Genomic_DNA"/>
</dbReference>
<evidence type="ECO:0000313" key="2">
    <source>
        <dbReference type="Proteomes" id="UP001215712"/>
    </source>
</evidence>
<name>A0AAD6HQ68_9EURO</name>
<dbReference type="InterPro" id="IPR029063">
    <property type="entry name" value="SAM-dependent_MTases_sf"/>
</dbReference>
<protein>
    <submittedName>
        <fullName evidence="1">Uncharacterized protein</fullName>
    </submittedName>
</protein>
<gene>
    <name evidence="1" type="ORF">N7493_003540</name>
</gene>
<dbReference type="AlphaFoldDB" id="A0AAD6HQ68"/>
<evidence type="ECO:0000313" key="1">
    <source>
        <dbReference type="EMBL" id="KAJ5732059.1"/>
    </source>
</evidence>
<dbReference type="SUPFAM" id="SSF53335">
    <property type="entry name" value="S-adenosyl-L-methionine-dependent methyltransferases"/>
    <property type="match status" value="1"/>
</dbReference>
<dbReference type="Gene3D" id="3.40.50.150">
    <property type="entry name" value="Vaccinia Virus protein VP39"/>
    <property type="match status" value="1"/>
</dbReference>
<organism evidence="1 2">
    <name type="scientific">Penicillium malachiteum</name>
    <dbReference type="NCBI Taxonomy" id="1324776"/>
    <lineage>
        <taxon>Eukaryota</taxon>
        <taxon>Fungi</taxon>
        <taxon>Dikarya</taxon>
        <taxon>Ascomycota</taxon>
        <taxon>Pezizomycotina</taxon>
        <taxon>Eurotiomycetes</taxon>
        <taxon>Eurotiomycetidae</taxon>
        <taxon>Eurotiales</taxon>
        <taxon>Aspergillaceae</taxon>
        <taxon>Penicillium</taxon>
    </lineage>
</organism>
<comment type="caution">
    <text evidence="1">The sequence shown here is derived from an EMBL/GenBank/DDBJ whole genome shotgun (WGS) entry which is preliminary data.</text>
</comment>